<sequence length="38" mass="4264">MPPLSSGIPEIPLKNGCFHTCHCFWEIVLPVPLLTIFL</sequence>
<evidence type="ECO:0000313" key="1">
    <source>
        <dbReference type="EMBL" id="JAD25605.1"/>
    </source>
</evidence>
<reference evidence="1" key="2">
    <citation type="journal article" date="2015" name="Data Brief">
        <title>Shoot transcriptome of the giant reed, Arundo donax.</title>
        <authorList>
            <person name="Barrero R.A."/>
            <person name="Guerrero F.D."/>
            <person name="Moolhuijzen P."/>
            <person name="Goolsby J.A."/>
            <person name="Tidwell J."/>
            <person name="Bellgard S.E."/>
            <person name="Bellgard M.I."/>
        </authorList>
    </citation>
    <scope>NUCLEOTIDE SEQUENCE</scope>
    <source>
        <tissue evidence="1">Shoot tissue taken approximately 20 cm above the soil surface</tissue>
    </source>
</reference>
<organism evidence="1">
    <name type="scientific">Arundo donax</name>
    <name type="common">Giant reed</name>
    <name type="synonym">Donax arundinaceus</name>
    <dbReference type="NCBI Taxonomy" id="35708"/>
    <lineage>
        <taxon>Eukaryota</taxon>
        <taxon>Viridiplantae</taxon>
        <taxon>Streptophyta</taxon>
        <taxon>Embryophyta</taxon>
        <taxon>Tracheophyta</taxon>
        <taxon>Spermatophyta</taxon>
        <taxon>Magnoliopsida</taxon>
        <taxon>Liliopsida</taxon>
        <taxon>Poales</taxon>
        <taxon>Poaceae</taxon>
        <taxon>PACMAD clade</taxon>
        <taxon>Arundinoideae</taxon>
        <taxon>Arundineae</taxon>
        <taxon>Arundo</taxon>
    </lineage>
</organism>
<proteinExistence type="predicted"/>
<name>A0A0A8YK25_ARUDO</name>
<reference evidence="1" key="1">
    <citation type="submission" date="2014-09" db="EMBL/GenBank/DDBJ databases">
        <authorList>
            <person name="Magalhaes I.L.F."/>
            <person name="Oliveira U."/>
            <person name="Santos F.R."/>
            <person name="Vidigal T.H.D.A."/>
            <person name="Brescovit A.D."/>
            <person name="Santos A.J."/>
        </authorList>
    </citation>
    <scope>NUCLEOTIDE SEQUENCE</scope>
    <source>
        <tissue evidence="1">Shoot tissue taken approximately 20 cm above the soil surface</tissue>
    </source>
</reference>
<protein>
    <submittedName>
        <fullName evidence="1">Uncharacterized protein</fullName>
    </submittedName>
</protein>
<accession>A0A0A8YK25</accession>
<dbReference type="AlphaFoldDB" id="A0A0A8YK25"/>
<dbReference type="EMBL" id="GBRH01272290">
    <property type="protein sequence ID" value="JAD25605.1"/>
    <property type="molecule type" value="Transcribed_RNA"/>
</dbReference>